<dbReference type="RefSeq" id="WP_319786937.1">
    <property type="nucleotide sequence ID" value="NZ_JAWXRD010000040.1"/>
</dbReference>
<organism evidence="2 3">
    <name type="scientific">Scandinavium lactucae</name>
    <dbReference type="NCBI Taxonomy" id="3095028"/>
    <lineage>
        <taxon>Bacteria</taxon>
        <taxon>Pseudomonadati</taxon>
        <taxon>Pseudomonadota</taxon>
        <taxon>Gammaproteobacteria</taxon>
        <taxon>Enterobacterales</taxon>
        <taxon>Enterobacteriaceae</taxon>
        <taxon>Scandinavium</taxon>
    </lineage>
</organism>
<keyword evidence="1" id="KW-0812">Transmembrane</keyword>
<keyword evidence="1" id="KW-0472">Membrane</keyword>
<dbReference type="EMBL" id="JAWXRD010000040">
    <property type="protein sequence ID" value="MDX6042570.1"/>
    <property type="molecule type" value="Genomic_DNA"/>
</dbReference>
<evidence type="ECO:0000313" key="3">
    <source>
        <dbReference type="Proteomes" id="UP001275664"/>
    </source>
</evidence>
<reference evidence="2 3" key="1">
    <citation type="submission" date="2023-11" db="EMBL/GenBank/DDBJ databases">
        <title>Scandinavium wanjuensis sp. nov., isolated from lettuce South Korea.</title>
        <authorList>
            <person name="Park J."/>
            <person name="Park S."/>
            <person name="Oh K.K."/>
            <person name="Cho G.S."/>
            <person name="Franz C.M.A.P."/>
        </authorList>
    </citation>
    <scope>NUCLEOTIDE SEQUENCE [LARGE SCALE GENOMIC DNA]</scope>
    <source>
        <strain evidence="2 3">V105_6</strain>
    </source>
</reference>
<accession>A0ABU4QZ95</accession>
<sequence length="86" mass="9534">MQLEQLKTKNGKRFILAVIVIFAVALMLVGQATFGGVVQEYDLPYDAWSTSMFIMQGAMVVVYSTVFTLLCSIPLGFILLEPGRDK</sequence>
<dbReference type="Pfam" id="PF10749">
    <property type="entry name" value="DUF2534"/>
    <property type="match status" value="1"/>
</dbReference>
<comment type="caution">
    <text evidence="2">The sequence shown here is derived from an EMBL/GenBank/DDBJ whole genome shotgun (WGS) entry which is preliminary data.</text>
</comment>
<keyword evidence="1" id="KW-1133">Transmembrane helix</keyword>
<evidence type="ECO:0000313" key="2">
    <source>
        <dbReference type="EMBL" id="MDX6042570.1"/>
    </source>
</evidence>
<keyword evidence="3" id="KW-1185">Reference proteome</keyword>
<feature type="transmembrane region" description="Helical" evidence="1">
    <location>
        <begin position="14"/>
        <end position="34"/>
    </location>
</feature>
<proteinExistence type="predicted"/>
<protein>
    <submittedName>
        <fullName evidence="2">DUF2534 family protein</fullName>
    </submittedName>
</protein>
<evidence type="ECO:0000256" key="1">
    <source>
        <dbReference type="SAM" id="Phobius"/>
    </source>
</evidence>
<gene>
    <name evidence="2" type="ORF">SIK69_20470</name>
</gene>
<feature type="transmembrane region" description="Helical" evidence="1">
    <location>
        <begin position="54"/>
        <end position="80"/>
    </location>
</feature>
<dbReference type="Proteomes" id="UP001275664">
    <property type="component" value="Unassembled WGS sequence"/>
</dbReference>
<name>A0ABU4QZ95_9ENTR</name>
<dbReference type="InterPro" id="IPR019685">
    <property type="entry name" value="DUF2534"/>
</dbReference>